<dbReference type="GO" id="GO:0003677">
    <property type="term" value="F:DNA binding"/>
    <property type="evidence" value="ECO:0007669"/>
    <property type="project" value="UniProtKB-KW"/>
</dbReference>
<dbReference type="InterPro" id="IPR011006">
    <property type="entry name" value="CheY-like_superfamily"/>
</dbReference>
<proteinExistence type="predicted"/>
<evidence type="ECO:0000256" key="3">
    <source>
        <dbReference type="ARBA" id="ARBA00023125"/>
    </source>
</evidence>
<dbReference type="SUPFAM" id="SSF46894">
    <property type="entry name" value="C-terminal effector domain of the bipartite response regulators"/>
    <property type="match status" value="1"/>
</dbReference>
<dbReference type="SMART" id="SM00448">
    <property type="entry name" value="REC"/>
    <property type="match status" value="1"/>
</dbReference>
<evidence type="ECO:0000256" key="5">
    <source>
        <dbReference type="PROSITE-ProRule" id="PRU00169"/>
    </source>
</evidence>
<dbReference type="InterPro" id="IPR016032">
    <property type="entry name" value="Sig_transdc_resp-reg_C-effctor"/>
</dbReference>
<dbReference type="SMART" id="SM00421">
    <property type="entry name" value="HTH_LUXR"/>
    <property type="match status" value="1"/>
</dbReference>
<dbReference type="AlphaFoldDB" id="A0AAU1UKN0"/>
<evidence type="ECO:0000256" key="1">
    <source>
        <dbReference type="ARBA" id="ARBA00022553"/>
    </source>
</evidence>
<dbReference type="SUPFAM" id="SSF52172">
    <property type="entry name" value="CheY-like"/>
    <property type="match status" value="1"/>
</dbReference>
<dbReference type="InterPro" id="IPR001789">
    <property type="entry name" value="Sig_transdc_resp-reg_receiver"/>
</dbReference>
<evidence type="ECO:0000259" key="6">
    <source>
        <dbReference type="PROSITE" id="PS50043"/>
    </source>
</evidence>
<dbReference type="InterPro" id="IPR000792">
    <property type="entry name" value="Tscrpt_reg_LuxR_C"/>
</dbReference>
<dbReference type="PROSITE" id="PS50043">
    <property type="entry name" value="HTH_LUXR_2"/>
    <property type="match status" value="1"/>
</dbReference>
<gene>
    <name evidence="8" type="ORF">OHU69_46325</name>
</gene>
<evidence type="ECO:0000313" key="8">
    <source>
        <dbReference type="EMBL" id="WTS17796.1"/>
    </source>
</evidence>
<dbReference type="PANTHER" id="PTHR43214">
    <property type="entry name" value="TWO-COMPONENT RESPONSE REGULATOR"/>
    <property type="match status" value="1"/>
</dbReference>
<sequence>MIRVLIVDDQSLIRSGLRSALEAADGIEVVGEAADGFQAVSATREYRPDVVIMDLHLPNGGGVEATVQLVRMEESPRVLALTRFSADDIVLQALNAGAGGFLEKDLIAGELAAAVRTLAAGGLVLSPEIMKKLVSHAPTRGSGFLGEKIRTLTDSERNVLALIGAGHPNQSIAETLHLSLASVKTHVSRMLARLGLENRTQAAILAHEADLVGA</sequence>
<dbReference type="PRINTS" id="PR00038">
    <property type="entry name" value="HTHLUXR"/>
</dbReference>
<evidence type="ECO:0000256" key="4">
    <source>
        <dbReference type="ARBA" id="ARBA00023163"/>
    </source>
</evidence>
<dbReference type="Gene3D" id="3.40.50.2300">
    <property type="match status" value="1"/>
</dbReference>
<keyword evidence="2" id="KW-0805">Transcription regulation</keyword>
<dbReference type="GO" id="GO:0006355">
    <property type="term" value="P:regulation of DNA-templated transcription"/>
    <property type="evidence" value="ECO:0007669"/>
    <property type="project" value="InterPro"/>
</dbReference>
<accession>A0AAU1UKN0</accession>
<keyword evidence="1 5" id="KW-0597">Phosphoprotein</keyword>
<dbReference type="InterPro" id="IPR058245">
    <property type="entry name" value="NreC/VraR/RcsB-like_REC"/>
</dbReference>
<dbReference type="Pfam" id="PF00072">
    <property type="entry name" value="Response_reg"/>
    <property type="match status" value="1"/>
</dbReference>
<evidence type="ECO:0000256" key="2">
    <source>
        <dbReference type="ARBA" id="ARBA00023015"/>
    </source>
</evidence>
<dbReference type="Pfam" id="PF00196">
    <property type="entry name" value="GerE"/>
    <property type="match status" value="1"/>
</dbReference>
<feature type="modified residue" description="4-aspartylphosphate" evidence="5">
    <location>
        <position position="54"/>
    </location>
</feature>
<name>A0AAU1UKN0_9ACTN</name>
<keyword evidence="3" id="KW-0238">DNA-binding</keyword>
<feature type="domain" description="Response regulatory" evidence="7">
    <location>
        <begin position="3"/>
        <end position="119"/>
    </location>
</feature>
<dbReference type="EMBL" id="CP108195">
    <property type="protein sequence ID" value="WTS17796.1"/>
    <property type="molecule type" value="Genomic_DNA"/>
</dbReference>
<organism evidence="8">
    <name type="scientific">Streptomyces sp. NBC_00119</name>
    <dbReference type="NCBI Taxonomy" id="2975659"/>
    <lineage>
        <taxon>Bacteria</taxon>
        <taxon>Bacillati</taxon>
        <taxon>Actinomycetota</taxon>
        <taxon>Actinomycetes</taxon>
        <taxon>Kitasatosporales</taxon>
        <taxon>Streptomycetaceae</taxon>
        <taxon>Streptomyces</taxon>
    </lineage>
</organism>
<evidence type="ECO:0000259" key="7">
    <source>
        <dbReference type="PROSITE" id="PS50110"/>
    </source>
</evidence>
<dbReference type="CDD" id="cd17535">
    <property type="entry name" value="REC_NarL-like"/>
    <property type="match status" value="1"/>
</dbReference>
<dbReference type="InterPro" id="IPR039420">
    <property type="entry name" value="WalR-like"/>
</dbReference>
<dbReference type="CDD" id="cd06170">
    <property type="entry name" value="LuxR_C_like"/>
    <property type="match status" value="1"/>
</dbReference>
<keyword evidence="4" id="KW-0804">Transcription</keyword>
<reference evidence="8" key="1">
    <citation type="submission" date="2022-10" db="EMBL/GenBank/DDBJ databases">
        <title>The complete genomes of actinobacterial strains from the NBC collection.</title>
        <authorList>
            <person name="Joergensen T.S."/>
            <person name="Alvarez Arevalo M."/>
            <person name="Sterndorff E.B."/>
            <person name="Faurdal D."/>
            <person name="Vuksanovic O."/>
            <person name="Mourched A.-S."/>
            <person name="Charusanti P."/>
            <person name="Shaw S."/>
            <person name="Blin K."/>
            <person name="Weber T."/>
        </authorList>
    </citation>
    <scope>NUCLEOTIDE SEQUENCE</scope>
    <source>
        <strain evidence="8">NBC_00119</strain>
    </source>
</reference>
<dbReference type="GO" id="GO:0000160">
    <property type="term" value="P:phosphorelay signal transduction system"/>
    <property type="evidence" value="ECO:0007669"/>
    <property type="project" value="InterPro"/>
</dbReference>
<dbReference type="PROSITE" id="PS00622">
    <property type="entry name" value="HTH_LUXR_1"/>
    <property type="match status" value="1"/>
</dbReference>
<protein>
    <submittedName>
        <fullName evidence="8">Response regulator transcription factor</fullName>
    </submittedName>
</protein>
<feature type="domain" description="HTH luxR-type" evidence="6">
    <location>
        <begin position="145"/>
        <end position="210"/>
    </location>
</feature>
<dbReference type="PANTHER" id="PTHR43214:SF24">
    <property type="entry name" value="TRANSCRIPTIONAL REGULATORY PROTEIN NARL-RELATED"/>
    <property type="match status" value="1"/>
</dbReference>
<dbReference type="PROSITE" id="PS50110">
    <property type="entry name" value="RESPONSE_REGULATORY"/>
    <property type="match status" value="1"/>
</dbReference>